<dbReference type="InterPro" id="IPR046508">
    <property type="entry name" value="DUF6686"/>
</dbReference>
<dbReference type="Pfam" id="PF20391">
    <property type="entry name" value="DUF6686"/>
    <property type="match status" value="1"/>
</dbReference>
<reference evidence="1" key="1">
    <citation type="submission" date="2023-03" db="EMBL/GenBank/DDBJ databases">
        <title>Andean soil-derived lignocellulolytic bacterial consortium as a source of novel taxa and putative plastic-active enzymes.</title>
        <authorList>
            <person name="Diaz-Garcia L."/>
            <person name="Chuvochina M."/>
            <person name="Feuerriegel G."/>
            <person name="Bunk B."/>
            <person name="Sproer C."/>
            <person name="Streit W.R."/>
            <person name="Rodriguez L.M."/>
            <person name="Overmann J."/>
            <person name="Jimenez D.J."/>
        </authorList>
    </citation>
    <scope>NUCLEOTIDE SEQUENCE</scope>
    <source>
        <strain evidence="1">MAG 7</strain>
    </source>
</reference>
<protein>
    <submittedName>
        <fullName evidence="1">Uncharacterized protein</fullName>
    </submittedName>
</protein>
<accession>A0AAJ6BIX6</accession>
<gene>
    <name evidence="1" type="ORF">P0Y53_07410</name>
</gene>
<evidence type="ECO:0000313" key="1">
    <source>
        <dbReference type="EMBL" id="WEK37324.1"/>
    </source>
</evidence>
<dbReference type="Proteomes" id="UP001220610">
    <property type="component" value="Chromosome"/>
</dbReference>
<proteinExistence type="predicted"/>
<evidence type="ECO:0000313" key="2">
    <source>
        <dbReference type="Proteomes" id="UP001220610"/>
    </source>
</evidence>
<name>A0AAJ6BIX6_9BACT</name>
<organism evidence="1 2">
    <name type="scientific">Candidatus Pseudobacter hemicellulosilyticus</name>
    <dbReference type="NCBI Taxonomy" id="3121375"/>
    <lineage>
        <taxon>Bacteria</taxon>
        <taxon>Pseudomonadati</taxon>
        <taxon>Bacteroidota</taxon>
        <taxon>Chitinophagia</taxon>
        <taxon>Chitinophagales</taxon>
        <taxon>Chitinophagaceae</taxon>
        <taxon>Pseudobacter</taxon>
    </lineage>
</organism>
<dbReference type="EMBL" id="CP119311">
    <property type="protein sequence ID" value="WEK37324.1"/>
    <property type="molecule type" value="Genomic_DNA"/>
</dbReference>
<sequence>MCQYQTLYYDDKVGYVIRCLHCENFQIGFGNVLVNLHQADFADFCEWIKGCKAEHQGVEQSTIKSIIIPTPCDGLKLFLSQRELTELHHMLDTADSEWRSQEMLKLFSADSAQ</sequence>
<dbReference type="AlphaFoldDB" id="A0AAJ6BIX6"/>